<dbReference type="RefSeq" id="WP_212008815.1">
    <property type="nucleotide sequence ID" value="NZ_JAAFYZ010000024.1"/>
</dbReference>
<sequence>MRTGSEVAEGTAAESAVLAAFPDIAVCVAVPIGGGRRDLLLTLRADADPNAAWDEAVRTVVSAAEVRVVTDEWLVRDFGGRVDVDATRQRHRDFLAGAWLPGLGPGSRPEPLPCQRIRVTFAGADSGRAALTWGQRDIWVTMIRQRNWLPQGGRRPLAPGTRVEDVAAELAYLHSRYQSMRTRLVFDGVHDGAVEDAPGGKVRQSVASAGETFLDVYDTPPGQDPDALAARVEAVYRRRPYDLRAEWPIRMAVVRSGGVCRHLVVIMHHLALDAGGAAVMIREVAAGEDREPAGMQPLEQARWQASEAGLRHEDRTLRYFAKSLERLAAGPPPALRPGPRRLRHWSGRLVSPALAAAVATIAARRAVEESVVLTTATAIAFARLADTDRVLIRPRVGNRFRSALADVVCFAAQSGLLVLELGDTGFDEALDRARGASLAAVKNAYFDPEALAAMLDRFAVDHGRGPEVAMYFNDRHAAESGVDYATTAAPSPRGPQRTRGGSTSAFGWLDRRPDPAEPLSVTIDDADGALAVSVHFDTRAIAPEVAEELTWGVEQAALEAAADGSASTGVQLRSGF</sequence>
<protein>
    <recommendedName>
        <fullName evidence="4">Condensation domain-containing protein</fullName>
    </recommendedName>
</protein>
<comment type="caution">
    <text evidence="2">The sequence shown here is derived from an EMBL/GenBank/DDBJ whole genome shotgun (WGS) entry which is preliminary data.</text>
</comment>
<gene>
    <name evidence="2" type="ORF">KGQ19_10060</name>
</gene>
<keyword evidence="3" id="KW-1185">Reference proteome</keyword>
<feature type="region of interest" description="Disordered" evidence="1">
    <location>
        <begin position="485"/>
        <end position="513"/>
    </location>
</feature>
<name>A0ABS5KMG3_9ACTN</name>
<evidence type="ECO:0008006" key="4">
    <source>
        <dbReference type="Google" id="ProtNLM"/>
    </source>
</evidence>
<dbReference type="Gene3D" id="3.30.559.30">
    <property type="entry name" value="Nonribosomal peptide synthetase, condensation domain"/>
    <property type="match status" value="1"/>
</dbReference>
<dbReference type="Gene3D" id="3.30.559.10">
    <property type="entry name" value="Chloramphenicol acetyltransferase-like domain"/>
    <property type="match status" value="1"/>
</dbReference>
<accession>A0ABS5KMG3</accession>
<dbReference type="Proteomes" id="UP000730482">
    <property type="component" value="Unassembled WGS sequence"/>
</dbReference>
<dbReference type="EMBL" id="JAAFYZ010000024">
    <property type="protein sequence ID" value="MBS2547217.1"/>
    <property type="molecule type" value="Genomic_DNA"/>
</dbReference>
<evidence type="ECO:0000256" key="1">
    <source>
        <dbReference type="SAM" id="MobiDB-lite"/>
    </source>
</evidence>
<organism evidence="2 3">
    <name type="scientific">Catenulispora pinistramenti</name>
    <dbReference type="NCBI Taxonomy" id="2705254"/>
    <lineage>
        <taxon>Bacteria</taxon>
        <taxon>Bacillati</taxon>
        <taxon>Actinomycetota</taxon>
        <taxon>Actinomycetes</taxon>
        <taxon>Catenulisporales</taxon>
        <taxon>Catenulisporaceae</taxon>
        <taxon>Catenulispora</taxon>
    </lineage>
</organism>
<dbReference type="InterPro" id="IPR023213">
    <property type="entry name" value="CAT-like_dom_sf"/>
</dbReference>
<evidence type="ECO:0000313" key="2">
    <source>
        <dbReference type="EMBL" id="MBS2547217.1"/>
    </source>
</evidence>
<reference evidence="2 3" key="1">
    <citation type="submission" date="2020-02" db="EMBL/GenBank/DDBJ databases">
        <title>Acidophilic actinobacteria isolated from forest soil.</title>
        <authorList>
            <person name="Golinska P."/>
        </authorList>
    </citation>
    <scope>NUCLEOTIDE SEQUENCE [LARGE SCALE GENOMIC DNA]</scope>
    <source>
        <strain evidence="2 3">NL8</strain>
    </source>
</reference>
<dbReference type="SUPFAM" id="SSF52777">
    <property type="entry name" value="CoA-dependent acyltransferases"/>
    <property type="match status" value="2"/>
</dbReference>
<proteinExistence type="predicted"/>
<evidence type="ECO:0000313" key="3">
    <source>
        <dbReference type="Proteomes" id="UP000730482"/>
    </source>
</evidence>